<dbReference type="InterPro" id="IPR018631">
    <property type="entry name" value="AAA-ATPase-like_dom"/>
</dbReference>
<organism evidence="2 3">
    <name type="scientific">Tepiditoga spiralis</name>
    <dbReference type="NCBI Taxonomy" id="2108365"/>
    <lineage>
        <taxon>Bacteria</taxon>
        <taxon>Thermotogati</taxon>
        <taxon>Thermotogota</taxon>
        <taxon>Thermotogae</taxon>
        <taxon>Petrotogales</taxon>
        <taxon>Petrotogaceae</taxon>
        <taxon>Tepiditoga</taxon>
    </lineage>
</organism>
<dbReference type="RefSeq" id="WP_190613346.1">
    <property type="nucleotide sequence ID" value="NZ_AP018712.1"/>
</dbReference>
<dbReference type="Pfam" id="PF09820">
    <property type="entry name" value="AAA-ATPase_like"/>
    <property type="match status" value="1"/>
</dbReference>
<protein>
    <submittedName>
        <fullName evidence="2">ATPase AAA</fullName>
    </submittedName>
</protein>
<dbReference type="EMBL" id="AP018712">
    <property type="protein sequence ID" value="BBE31038.1"/>
    <property type="molecule type" value="Genomic_DNA"/>
</dbReference>
<evidence type="ECO:0000259" key="1">
    <source>
        <dbReference type="Pfam" id="PF09820"/>
    </source>
</evidence>
<accession>A0A7G1G3M7</accession>
<dbReference type="PANTHER" id="PTHR34825:SF1">
    <property type="entry name" value="AAA-ATPASE-LIKE DOMAIN-CONTAINING PROTEIN"/>
    <property type="match status" value="1"/>
</dbReference>
<proteinExistence type="predicted"/>
<dbReference type="SUPFAM" id="SSF52540">
    <property type="entry name" value="P-loop containing nucleoside triphosphate hydrolases"/>
    <property type="match status" value="1"/>
</dbReference>
<dbReference type="KEGG" id="ocy:OSSY52_11790"/>
<feature type="domain" description="AAA-ATPase-like" evidence="1">
    <location>
        <begin position="5"/>
        <end position="200"/>
    </location>
</feature>
<dbReference type="Proteomes" id="UP000516361">
    <property type="component" value="Chromosome"/>
</dbReference>
<dbReference type="AlphaFoldDB" id="A0A7G1G3M7"/>
<sequence length="514" mass="61235">MKKLPIGVQDYKKIKEGNYTYIDKTKYILELISSEAPIFLSRPRRFGKSLTISTLYYLFKGEKDLFKGTYIYDKWEFKEYPVIKIDMSDNTLTTYEEFIKSLYDKINELYKEEELTPTTDDLPTMFGNLIMKLSKKHEERVTILIDEYESPILEHLNNKEEAEKVRRFLREFYKKIKSKDEYIKFVFMTGITKFTKTGVFSALNNLNDISLDKTYSQMLGYTQEELEENFKEHIKETAIEMKMEEKELLKNLKMYYNGFSFDGEDSVYNPFSILQFFKKRKFQNYWFESGSPSFLYEYIKGKKIRYEDLVKYPVSELDFSTREIEEANASIFFTQSGYLTFKGKEQYGMEYEYLLDYPNIEVKNSFSKMILEANYELERGKIKEINKTVWKAIKEKDIEGIIKEIKRIISAIPYNLHKKEESYYHSLIYTILASAGLNVTAEELTNLGRSDIVIEFEDIIYIMEIKIDKSAEKALNQIKEMKYYEKYKGKEVYIIGININSEKRNIDEYKIEKI</sequence>
<keyword evidence="3" id="KW-1185">Reference proteome</keyword>
<dbReference type="InParanoid" id="A0A7G1G3M7"/>
<dbReference type="InterPro" id="IPR027417">
    <property type="entry name" value="P-loop_NTPase"/>
</dbReference>
<dbReference type="PANTHER" id="PTHR34825">
    <property type="entry name" value="CONSERVED PROTEIN, WITH A WEAK D-GALACTARATE DEHYDRATASE/ALTRONATE HYDROLASE DOMAIN"/>
    <property type="match status" value="1"/>
</dbReference>
<reference evidence="2 3" key="1">
    <citation type="submission" date="2018-06" db="EMBL/GenBank/DDBJ databases">
        <title>Genome sequencing of Oceanotoga sp. sy52.</title>
        <authorList>
            <person name="Mori K."/>
        </authorList>
    </citation>
    <scope>NUCLEOTIDE SEQUENCE [LARGE SCALE GENOMIC DNA]</scope>
    <source>
        <strain evidence="3">sy52</strain>
    </source>
</reference>
<dbReference type="Pfam" id="PF08011">
    <property type="entry name" value="PDDEXK_9"/>
    <property type="match status" value="1"/>
</dbReference>
<dbReference type="InterPro" id="IPR012547">
    <property type="entry name" value="PDDEXK_9"/>
</dbReference>
<gene>
    <name evidence="2" type="ORF">OSSY52_11790</name>
</gene>
<name>A0A7G1G3M7_9BACT</name>
<evidence type="ECO:0000313" key="3">
    <source>
        <dbReference type="Proteomes" id="UP000516361"/>
    </source>
</evidence>
<evidence type="ECO:0000313" key="2">
    <source>
        <dbReference type="EMBL" id="BBE31038.1"/>
    </source>
</evidence>